<name>A0A6A6CQC3_ZASCE</name>
<dbReference type="Proteomes" id="UP000799537">
    <property type="component" value="Unassembled WGS sequence"/>
</dbReference>
<dbReference type="GeneID" id="54565474"/>
<proteinExistence type="predicted"/>
<accession>A0A6A6CQC3</accession>
<dbReference type="Pfam" id="PF06293">
    <property type="entry name" value="Kdo"/>
    <property type="match status" value="1"/>
</dbReference>
<dbReference type="SUPFAM" id="SSF56112">
    <property type="entry name" value="Protein kinase-like (PK-like)"/>
    <property type="match status" value="1"/>
</dbReference>
<keyword evidence="2" id="KW-1185">Reference proteome</keyword>
<dbReference type="OrthoDB" id="2687876at2759"/>
<protein>
    <recommendedName>
        <fullName evidence="3">Alpha-galactosidase A</fullName>
    </recommendedName>
</protein>
<dbReference type="RefSeq" id="XP_033669772.1">
    <property type="nucleotide sequence ID" value="XM_033812202.1"/>
</dbReference>
<evidence type="ECO:0000313" key="1">
    <source>
        <dbReference type="EMBL" id="KAF2168883.1"/>
    </source>
</evidence>
<sequence length="279" mass="31800">MPRILSMEVDPENETESEYRIESEGNVKYIIVEPGALHTDHLSLPLNHIPVLPYNDTSWTVANISRDSQSRELKAQLSGRKLAGVENVWHNNSFDVLTLQRTKQLSTATFETLLPGPLRTLDTTASSSLRVQVEAIAKIAHFEWEIPRIERETRIYQILNQRKAEDLAPRFLGHIHENGRTMGFLLEKMQGRTCASIEDLRDCEAILRKFHELGLIHGDVNRFNFLVGGKDSGVRLIDFEESKEVVYDDDREQRQLAELHSLRAELMEDSGRGGGFRPA</sequence>
<organism evidence="1 2">
    <name type="scientific">Zasmidium cellare ATCC 36951</name>
    <dbReference type="NCBI Taxonomy" id="1080233"/>
    <lineage>
        <taxon>Eukaryota</taxon>
        <taxon>Fungi</taxon>
        <taxon>Dikarya</taxon>
        <taxon>Ascomycota</taxon>
        <taxon>Pezizomycotina</taxon>
        <taxon>Dothideomycetes</taxon>
        <taxon>Dothideomycetidae</taxon>
        <taxon>Mycosphaerellales</taxon>
        <taxon>Mycosphaerellaceae</taxon>
        <taxon>Zasmidium</taxon>
    </lineage>
</organism>
<evidence type="ECO:0000313" key="2">
    <source>
        <dbReference type="Proteomes" id="UP000799537"/>
    </source>
</evidence>
<reference evidence="1" key="1">
    <citation type="journal article" date="2020" name="Stud. Mycol.">
        <title>101 Dothideomycetes genomes: a test case for predicting lifestyles and emergence of pathogens.</title>
        <authorList>
            <person name="Haridas S."/>
            <person name="Albert R."/>
            <person name="Binder M."/>
            <person name="Bloem J."/>
            <person name="Labutti K."/>
            <person name="Salamov A."/>
            <person name="Andreopoulos B."/>
            <person name="Baker S."/>
            <person name="Barry K."/>
            <person name="Bills G."/>
            <person name="Bluhm B."/>
            <person name="Cannon C."/>
            <person name="Castanera R."/>
            <person name="Culley D."/>
            <person name="Daum C."/>
            <person name="Ezra D."/>
            <person name="Gonzalez J."/>
            <person name="Henrissat B."/>
            <person name="Kuo A."/>
            <person name="Liang C."/>
            <person name="Lipzen A."/>
            <person name="Lutzoni F."/>
            <person name="Magnuson J."/>
            <person name="Mondo S."/>
            <person name="Nolan M."/>
            <person name="Ohm R."/>
            <person name="Pangilinan J."/>
            <person name="Park H.-J."/>
            <person name="Ramirez L."/>
            <person name="Alfaro M."/>
            <person name="Sun H."/>
            <person name="Tritt A."/>
            <person name="Yoshinaga Y."/>
            <person name="Zwiers L.-H."/>
            <person name="Turgeon B."/>
            <person name="Goodwin S."/>
            <person name="Spatafora J."/>
            <person name="Crous P."/>
            <person name="Grigoriev I."/>
        </authorList>
    </citation>
    <scope>NUCLEOTIDE SEQUENCE</scope>
    <source>
        <strain evidence="1">ATCC 36951</strain>
    </source>
</reference>
<dbReference type="InterPro" id="IPR011009">
    <property type="entry name" value="Kinase-like_dom_sf"/>
</dbReference>
<dbReference type="Gene3D" id="1.10.510.10">
    <property type="entry name" value="Transferase(Phosphotransferase) domain 1"/>
    <property type="match status" value="1"/>
</dbReference>
<gene>
    <name evidence="1" type="ORF">M409DRAFT_52876</name>
</gene>
<evidence type="ECO:0008006" key="3">
    <source>
        <dbReference type="Google" id="ProtNLM"/>
    </source>
</evidence>
<dbReference type="AlphaFoldDB" id="A0A6A6CQC3"/>
<dbReference type="EMBL" id="ML993589">
    <property type="protein sequence ID" value="KAF2168883.1"/>
    <property type="molecule type" value="Genomic_DNA"/>
</dbReference>